<name>A0ABQ8Z4F9_9EUKA</name>
<feature type="transmembrane region" description="Helical" evidence="3">
    <location>
        <begin position="431"/>
        <end position="452"/>
    </location>
</feature>
<keyword evidence="1" id="KW-0175">Coiled coil</keyword>
<dbReference type="EMBL" id="JAOAOG010000054">
    <property type="protein sequence ID" value="KAJ6251765.1"/>
    <property type="molecule type" value="Genomic_DNA"/>
</dbReference>
<feature type="compositionally biased region" description="Low complexity" evidence="2">
    <location>
        <begin position="88"/>
        <end position="100"/>
    </location>
</feature>
<keyword evidence="3" id="KW-1133">Transmembrane helix</keyword>
<feature type="coiled-coil region" evidence="1">
    <location>
        <begin position="130"/>
        <end position="161"/>
    </location>
</feature>
<keyword evidence="5" id="KW-1185">Reference proteome</keyword>
<organism evidence="4 5">
    <name type="scientific">Anaeramoeba flamelloides</name>
    <dbReference type="NCBI Taxonomy" id="1746091"/>
    <lineage>
        <taxon>Eukaryota</taxon>
        <taxon>Metamonada</taxon>
        <taxon>Anaeramoebidae</taxon>
        <taxon>Anaeramoeba</taxon>
    </lineage>
</organism>
<feature type="transmembrane region" description="Helical" evidence="3">
    <location>
        <begin position="494"/>
        <end position="515"/>
    </location>
</feature>
<evidence type="ECO:0000256" key="1">
    <source>
        <dbReference type="SAM" id="Coils"/>
    </source>
</evidence>
<evidence type="ECO:0000313" key="4">
    <source>
        <dbReference type="EMBL" id="KAJ6251765.1"/>
    </source>
</evidence>
<reference evidence="4" key="1">
    <citation type="submission" date="2022-08" db="EMBL/GenBank/DDBJ databases">
        <title>Novel sulfate-reducing endosymbionts in the free-living metamonad Anaeramoeba.</title>
        <authorList>
            <person name="Jerlstrom-Hultqvist J."/>
            <person name="Cepicka I."/>
            <person name="Gallot-Lavallee L."/>
            <person name="Salas-Leiva D."/>
            <person name="Curtis B.A."/>
            <person name="Zahonova K."/>
            <person name="Pipaliya S."/>
            <person name="Dacks J."/>
            <person name="Roger A.J."/>
        </authorList>
    </citation>
    <scope>NUCLEOTIDE SEQUENCE</scope>
    <source>
        <strain evidence="4">Schooner1</strain>
    </source>
</reference>
<gene>
    <name evidence="4" type="ORF">M0813_01535</name>
</gene>
<feature type="transmembrane region" description="Helical" evidence="3">
    <location>
        <begin position="464"/>
        <end position="488"/>
    </location>
</feature>
<evidence type="ECO:0000313" key="5">
    <source>
        <dbReference type="Proteomes" id="UP001150062"/>
    </source>
</evidence>
<feature type="compositionally biased region" description="Polar residues" evidence="2">
    <location>
        <begin position="29"/>
        <end position="38"/>
    </location>
</feature>
<feature type="transmembrane region" description="Helical" evidence="3">
    <location>
        <begin position="213"/>
        <end position="238"/>
    </location>
</feature>
<dbReference type="Proteomes" id="UP001150062">
    <property type="component" value="Unassembled WGS sequence"/>
</dbReference>
<feature type="region of interest" description="Disordered" evidence="2">
    <location>
        <begin position="1"/>
        <end position="100"/>
    </location>
</feature>
<accession>A0ABQ8Z4F9</accession>
<comment type="caution">
    <text evidence="4">The sequence shown here is derived from an EMBL/GenBank/DDBJ whole genome shotgun (WGS) entry which is preliminary data.</text>
</comment>
<protein>
    <submittedName>
        <fullName evidence="4">Argonaut-like protein</fullName>
    </submittedName>
</protein>
<feature type="compositionally biased region" description="Polar residues" evidence="2">
    <location>
        <begin position="55"/>
        <end position="76"/>
    </location>
</feature>
<keyword evidence="3" id="KW-0812">Transmembrane</keyword>
<sequence length="542" mass="62735">MSYQPLNQNSGGDSSSHNENENSFFEKNLPNNDQSNQKGKAMNTDIHSKGPLTLGSINSNQDELNKQQNQQATPLVSSFYPPINSPNQQQEEQPQQQQINHQIQLNQLQQQQRFLQYQQQKQQPQQPQWQQQQQQQQNQIQRQLQQQLQQQQLQQLQQQQQPQQQIVQNYQTSEGEMFPETTNEYIKWIKERDFSIELTKILKDGWGVFKKNFFMLVGMGLTAIFLIVLLTNILAIFLGTYNTNMLNSDGEDPVSRFRQELPVYLNSALNKNEHFDKSHGNSKTRLKIGNSIKRVNYLSSFPNVNKMIENFSKDMKVGETIGGETNNASNQDANDNSQENFNFNQNVNIKYSHKIILNSFSALVTTFFMVSAYKICFIMIHNNQNNLEQNIKISFGLLFKAFSTGKNPYIGVLLIKILQSIFDFLPFKTSILTLILQFYLYIILFWSTAFWVHNHSRFKFKNALILPIAVAHKNFFKIILLCILLMFVNLLGTLIIGIGLLVSFPFSLIIIATSYEKIFGLFPLNRDNPRMQQNFVDNTANI</sequence>
<evidence type="ECO:0000256" key="2">
    <source>
        <dbReference type="SAM" id="MobiDB-lite"/>
    </source>
</evidence>
<feature type="transmembrane region" description="Helical" evidence="3">
    <location>
        <begin position="355"/>
        <end position="380"/>
    </location>
</feature>
<feature type="compositionally biased region" description="Low complexity" evidence="2">
    <location>
        <begin position="9"/>
        <end position="28"/>
    </location>
</feature>
<evidence type="ECO:0000256" key="3">
    <source>
        <dbReference type="SAM" id="Phobius"/>
    </source>
</evidence>
<proteinExistence type="predicted"/>
<keyword evidence="3" id="KW-0472">Membrane</keyword>